<dbReference type="HOGENOM" id="CLU_062005_0_0_10"/>
<sequence length="335" mass="37711">MVLAQFIKEWNNGSDKLPVHTSGSTGNPKLLWVEKRRMEASARMTCDFLQLREGQTALLCLPVDYIAGKMMVVRAMVQKLQLISVEPDGHPLKAVEQDIDFAAMVPLQVYNSLQNPIERERLRRIRHLIIGGSAIDSALARQLKDFPNAVWSTYGMTETLSHIALRRLNGCHADDWYTPLSDVEVSLHTNGCLIVTAPHLCSHPLVTNDLAEIKPKVLSAPTQAKFKNSSTGNLFRILGRLDNVIVSGGLKIQIEEVENILRPHLSIPYAIVRCKDDKFGEVIGLKFVATDLHNATSEIEKLYAICRRYLPKYWQPKHYLPVEEIELTATGKVKR</sequence>
<organism evidence="4 5">
    <name type="scientific">Hoylesella saccharolytica F0055</name>
    <dbReference type="NCBI Taxonomy" id="1127699"/>
    <lineage>
        <taxon>Bacteria</taxon>
        <taxon>Pseudomonadati</taxon>
        <taxon>Bacteroidota</taxon>
        <taxon>Bacteroidia</taxon>
        <taxon>Bacteroidales</taxon>
        <taxon>Prevotellaceae</taxon>
        <taxon>Hoylesella</taxon>
    </lineage>
</organism>
<dbReference type="InterPro" id="IPR000873">
    <property type="entry name" value="AMP-dep_synth/lig_dom"/>
</dbReference>
<evidence type="ECO:0000313" key="4">
    <source>
        <dbReference type="EMBL" id="EKX99202.1"/>
    </source>
</evidence>
<dbReference type="Gene3D" id="3.30.300.30">
    <property type="match status" value="1"/>
</dbReference>
<dbReference type="OrthoDB" id="8870348at2"/>
<keyword evidence="5" id="KW-1185">Reference proteome</keyword>
<dbReference type="AlphaFoldDB" id="L1N747"/>
<evidence type="ECO:0000313" key="5">
    <source>
        <dbReference type="Proteomes" id="UP000010433"/>
    </source>
</evidence>
<evidence type="ECO:0000259" key="3">
    <source>
        <dbReference type="Pfam" id="PF00501"/>
    </source>
</evidence>
<dbReference type="Proteomes" id="UP000010433">
    <property type="component" value="Unassembled WGS sequence"/>
</dbReference>
<keyword evidence="2" id="KW-0436">Ligase</keyword>
<dbReference type="PANTHER" id="PTHR43201">
    <property type="entry name" value="ACYL-COA SYNTHETASE"/>
    <property type="match status" value="1"/>
</dbReference>
<dbReference type="EMBL" id="AMEP01000104">
    <property type="protein sequence ID" value="EKX99202.1"/>
    <property type="molecule type" value="Genomic_DNA"/>
</dbReference>
<name>L1N747_9BACT</name>
<accession>L1N747</accession>
<protein>
    <recommendedName>
        <fullName evidence="3">AMP-dependent synthetase/ligase domain-containing protein</fullName>
    </recommendedName>
</protein>
<evidence type="ECO:0000256" key="1">
    <source>
        <dbReference type="ARBA" id="ARBA00006432"/>
    </source>
</evidence>
<feature type="domain" description="AMP-dependent synthetase/ligase" evidence="3">
    <location>
        <begin position="20"/>
        <end position="167"/>
    </location>
</feature>
<dbReference type="InterPro" id="IPR042099">
    <property type="entry name" value="ANL_N_sf"/>
</dbReference>
<comment type="similarity">
    <text evidence="1">Belongs to the ATP-dependent AMP-binding enzyme family.</text>
</comment>
<proteinExistence type="inferred from homology"/>
<evidence type="ECO:0000256" key="2">
    <source>
        <dbReference type="ARBA" id="ARBA00022598"/>
    </source>
</evidence>
<dbReference type="GO" id="GO:0031956">
    <property type="term" value="F:medium-chain fatty acid-CoA ligase activity"/>
    <property type="evidence" value="ECO:0007669"/>
    <property type="project" value="TreeGrafter"/>
</dbReference>
<dbReference type="RefSeq" id="WP_009163088.1">
    <property type="nucleotide sequence ID" value="NZ_KB291004.1"/>
</dbReference>
<dbReference type="GO" id="GO:0006631">
    <property type="term" value="P:fatty acid metabolic process"/>
    <property type="evidence" value="ECO:0007669"/>
    <property type="project" value="TreeGrafter"/>
</dbReference>
<dbReference type="PATRIC" id="fig|1127699.3.peg.1648"/>
<dbReference type="Pfam" id="PF00501">
    <property type="entry name" value="AMP-binding"/>
    <property type="match status" value="1"/>
</dbReference>
<dbReference type="InterPro" id="IPR045851">
    <property type="entry name" value="AMP-bd_C_sf"/>
</dbReference>
<dbReference type="Gene3D" id="3.40.50.12780">
    <property type="entry name" value="N-terminal domain of ligase-like"/>
    <property type="match status" value="1"/>
</dbReference>
<comment type="caution">
    <text evidence="4">The sequence shown here is derived from an EMBL/GenBank/DDBJ whole genome shotgun (WGS) entry which is preliminary data.</text>
</comment>
<dbReference type="PANTHER" id="PTHR43201:SF5">
    <property type="entry name" value="MEDIUM-CHAIN ACYL-COA LIGASE ACSF2, MITOCHONDRIAL"/>
    <property type="match status" value="1"/>
</dbReference>
<dbReference type="SUPFAM" id="SSF56801">
    <property type="entry name" value="Acetyl-CoA synthetase-like"/>
    <property type="match status" value="1"/>
</dbReference>
<gene>
    <name evidence="4" type="ORF">HMPREF9151_01785</name>
</gene>
<dbReference type="STRING" id="1127699.HMPREF9151_01785"/>
<reference evidence="4 5" key="1">
    <citation type="submission" date="2012-05" db="EMBL/GenBank/DDBJ databases">
        <authorList>
            <person name="Weinstock G."/>
            <person name="Sodergren E."/>
            <person name="Lobos E.A."/>
            <person name="Fulton L."/>
            <person name="Fulton R."/>
            <person name="Courtney L."/>
            <person name="Fronick C."/>
            <person name="O'Laughlin M."/>
            <person name="Godfrey J."/>
            <person name="Wilson R.M."/>
            <person name="Miner T."/>
            <person name="Farmer C."/>
            <person name="Delehaunty K."/>
            <person name="Cordes M."/>
            <person name="Minx P."/>
            <person name="Tomlinson C."/>
            <person name="Chen J."/>
            <person name="Wollam A."/>
            <person name="Pepin K.H."/>
            <person name="Bhonagiri V."/>
            <person name="Zhang X."/>
            <person name="Suruliraj S."/>
            <person name="Warren W."/>
            <person name="Mitreva M."/>
            <person name="Mardis E.R."/>
            <person name="Wilson R.K."/>
        </authorList>
    </citation>
    <scope>NUCLEOTIDE SEQUENCE [LARGE SCALE GENOMIC DNA]</scope>
    <source>
        <strain evidence="4 5">F0055</strain>
    </source>
</reference>